<evidence type="ECO:0000259" key="5">
    <source>
        <dbReference type="Pfam" id="PF25497"/>
    </source>
</evidence>
<dbReference type="Proteomes" id="UP001428341">
    <property type="component" value="Unassembled WGS sequence"/>
</dbReference>
<dbReference type="SUPFAM" id="SSF52540">
    <property type="entry name" value="P-loop containing nucleoside triphosphate hydrolases"/>
    <property type="match status" value="1"/>
</dbReference>
<protein>
    <recommendedName>
        <fullName evidence="8">C-terminal of Roc (COR) domain-containing protein</fullName>
    </recommendedName>
</protein>
<reference evidence="6 7" key="1">
    <citation type="submission" date="2024-05" db="EMBL/GenBank/DDBJ databases">
        <title>Haplotype-resolved chromosome-level genome assembly of Huyou (Citrus changshanensis).</title>
        <authorList>
            <person name="Miao C."/>
            <person name="Chen W."/>
            <person name="Wu Y."/>
            <person name="Wang L."/>
            <person name="Zhao S."/>
            <person name="Grierson D."/>
            <person name="Xu C."/>
            <person name="Chen K."/>
        </authorList>
    </citation>
    <scope>NUCLEOTIDE SEQUENCE [LARGE SCALE GENOMIC DNA]</scope>
    <source>
        <strain evidence="6">01-14</strain>
        <tissue evidence="6">Leaf</tissue>
    </source>
</reference>
<dbReference type="Gene3D" id="3.80.10.10">
    <property type="entry name" value="Ribonuclease Inhibitor"/>
    <property type="match status" value="3"/>
</dbReference>
<evidence type="ECO:0000259" key="4">
    <source>
        <dbReference type="Pfam" id="PF16095"/>
    </source>
</evidence>
<feature type="domain" description="COR" evidence="4">
    <location>
        <begin position="721"/>
        <end position="874"/>
    </location>
</feature>
<dbReference type="PANTHER" id="PTHR47679:SF1">
    <property type="entry name" value="PROTEIN TORNADO 1"/>
    <property type="match status" value="1"/>
</dbReference>
<dbReference type="InterPro" id="IPR001611">
    <property type="entry name" value="Leu-rich_rpt"/>
</dbReference>
<dbReference type="EMBL" id="JBCGBO010000004">
    <property type="protein sequence ID" value="KAK9209830.1"/>
    <property type="molecule type" value="Genomic_DNA"/>
</dbReference>
<organism evidence="6 7">
    <name type="scientific">Citrus x changshan-huyou</name>
    <dbReference type="NCBI Taxonomy" id="2935761"/>
    <lineage>
        <taxon>Eukaryota</taxon>
        <taxon>Viridiplantae</taxon>
        <taxon>Streptophyta</taxon>
        <taxon>Embryophyta</taxon>
        <taxon>Tracheophyta</taxon>
        <taxon>Spermatophyta</taxon>
        <taxon>Magnoliopsida</taxon>
        <taxon>eudicotyledons</taxon>
        <taxon>Gunneridae</taxon>
        <taxon>Pentapetalae</taxon>
        <taxon>rosids</taxon>
        <taxon>malvids</taxon>
        <taxon>Sapindales</taxon>
        <taxon>Rutaceae</taxon>
        <taxon>Aurantioideae</taxon>
        <taxon>Citrus</taxon>
    </lineage>
</organism>
<dbReference type="InterPro" id="IPR027417">
    <property type="entry name" value="P-loop_NTPase"/>
</dbReference>
<keyword evidence="1" id="KW-0677">Repeat</keyword>
<evidence type="ECO:0000256" key="3">
    <source>
        <dbReference type="SAM" id="MobiDB-lite"/>
    </source>
</evidence>
<dbReference type="InterPro" id="IPR032171">
    <property type="entry name" value="COR-A"/>
</dbReference>
<feature type="domain" description="C-terminal of Roc COR-B" evidence="5">
    <location>
        <begin position="896"/>
        <end position="1032"/>
    </location>
</feature>
<evidence type="ECO:0008006" key="8">
    <source>
        <dbReference type="Google" id="ProtNLM"/>
    </source>
</evidence>
<dbReference type="SMART" id="SM00368">
    <property type="entry name" value="LRR_RI"/>
    <property type="match status" value="3"/>
</dbReference>
<dbReference type="SUPFAM" id="SSF52047">
    <property type="entry name" value="RNI-like"/>
    <property type="match status" value="1"/>
</dbReference>
<dbReference type="Gene3D" id="3.40.50.300">
    <property type="entry name" value="P-loop containing nucleotide triphosphate hydrolases"/>
    <property type="match status" value="1"/>
</dbReference>
<feature type="coiled-coil region" evidence="2">
    <location>
        <begin position="1124"/>
        <end position="1151"/>
    </location>
</feature>
<keyword evidence="2" id="KW-0175">Coiled coil</keyword>
<evidence type="ECO:0000313" key="7">
    <source>
        <dbReference type="Proteomes" id="UP001428341"/>
    </source>
</evidence>
<dbReference type="Pfam" id="PF25497">
    <property type="entry name" value="COR-B"/>
    <property type="match status" value="1"/>
</dbReference>
<dbReference type="Pfam" id="PF16095">
    <property type="entry name" value="COR-A"/>
    <property type="match status" value="1"/>
</dbReference>
<comment type="caution">
    <text evidence="6">The sequence shown here is derived from an EMBL/GenBank/DDBJ whole genome shotgun (WGS) entry which is preliminary data.</text>
</comment>
<dbReference type="PANTHER" id="PTHR47679">
    <property type="entry name" value="PROTEIN TORNADO 1"/>
    <property type="match status" value="1"/>
</dbReference>
<sequence>MAPNNENLRDLQWLFQAIESESLNLHNLSFFLSQPATGCHQETENSMNINIGKDTLLYFPHLLTLLVTAEKAHTSLKHLEFHSVEWEIEQMRILGLLLDCSSNVKQVVFRRNKFDAECLAEISDVVRRNGVIKEVMFTESGIKSAGASLLASALKVNDTLEELQIWEDSIGSKGAEELSKMIEANSTLKSLTIFDSSSLTATPLISAVLARNRAMEVHVWSGENGEKSSKVVEFLPENGTLRIYRLDVSGSCRVACSLGCNTTVKSLDMTGVRLKSRWAKEFRWVLQQNQSLKEVILSKTCLKDKGVVYVAAGLFKNRSLESLYLHGNWFSGVGVEHLLCPLSRFSSLQSQANITLRSVTFGGGRTKIGRDGIAAILQMLTTNETVTQLGIYDDQSLRPDDFVRIFKSLQKNASLRQLSLQGCKGVRGELVQQAIMETLQVNPWIEDIDLERTPLKNSGKADGIYQRLGQKGRSEPDIDLLKDMPLTEPKSCRVFFCGQEYAGKTTLCNSISQNFSSSKLPYIEQVRTLVNPVEQAVRPVGMKIKTLKDEDTRISIWNLAGQHEFYSLHDLMFPGHGSASCFLIITSLFRKPTNREPKTPEEIEEDLRYWLRFIVSNSRRAVQQCMLPNVTVVLTHYDKINQPSQDMQLTVSSIQRLKDKFQGFVDFYPTVFTIDARSSASVTKLTHHIRKTSRTILQRVPRVYQLCNDLIQILSDWRSENYNKPAMKWKEFAELCQVKVPPLRIRSRHDNKDKVEMRRRAIATCLHHIGEVIYFDELGFLILDCEWFCSEVLSKLIKLEVRKQSSLENNGFTSRKELEKILRGSLQSQIPGMGSKVFENLEASDLVRMMLKLELCYEQDPSDPDSLLLIPSILEEGRGKPQKWQIDSPDCIYAGRHLECDDSSHMFLTPGFFPRLQARVHLHNRILALKNQHGATYNLEKYLISIIINGIYIRVELGGQLGYYIDVLACSTKNLTETLRLIHQLIIPAIQSLCQGVTLTENILRPECVRNLTPPRYRKTQFVHVQLLKQALLSLPADSMYDYQHTWDLVSDSGKPILRAGFDLARDLLSDDDFREVLHRRYHDLHNLAVELQVPTENNPEEPDPSNEPDGKVEPTFGGIAKGLETVLQRLKIIEQEIKDLKQEIQGLRYYEHRLLIELHRKVNYMANFNVQLEERKVPNMIYFVRTENYSRKLITNIISGMTALRLHMLCEFRREMHVVEDQMGCEIMQVDNRTVKSLAPYMTKFMKLLTFALKIGAHLATGMGQLIPDLSKEVAHLADSSLVYGAAGAVAAGAVGAMAMGRVEGSRNRSRSRAGDIQQELIAVQQWVVDFLRERRCSTGKDIAEKFGLWRVRYRDDGHIAWICRRHMIVRAHEVIEVPI</sequence>
<proteinExistence type="predicted"/>
<dbReference type="Pfam" id="PF13516">
    <property type="entry name" value="LRR_6"/>
    <property type="match status" value="1"/>
</dbReference>
<accession>A0AAP0QS67</accession>
<evidence type="ECO:0000256" key="1">
    <source>
        <dbReference type="ARBA" id="ARBA00022737"/>
    </source>
</evidence>
<evidence type="ECO:0000313" key="6">
    <source>
        <dbReference type="EMBL" id="KAK9209830.1"/>
    </source>
</evidence>
<dbReference type="InterPro" id="IPR032675">
    <property type="entry name" value="LRR_dom_sf"/>
</dbReference>
<evidence type="ECO:0000256" key="2">
    <source>
        <dbReference type="SAM" id="Coils"/>
    </source>
</evidence>
<gene>
    <name evidence="6" type="ORF">WN944_002198</name>
</gene>
<name>A0AAP0QS67_9ROSI</name>
<keyword evidence="7" id="KW-1185">Reference proteome</keyword>
<feature type="region of interest" description="Disordered" evidence="3">
    <location>
        <begin position="1092"/>
        <end position="1113"/>
    </location>
</feature>
<dbReference type="InterPro" id="IPR057263">
    <property type="entry name" value="COR-B"/>
</dbReference>